<organism evidence="4 5">
    <name type="scientific">Humitalea rosea</name>
    <dbReference type="NCBI Taxonomy" id="990373"/>
    <lineage>
        <taxon>Bacteria</taxon>
        <taxon>Pseudomonadati</taxon>
        <taxon>Pseudomonadota</taxon>
        <taxon>Alphaproteobacteria</taxon>
        <taxon>Acetobacterales</taxon>
        <taxon>Roseomonadaceae</taxon>
        <taxon>Humitalea</taxon>
    </lineage>
</organism>
<dbReference type="InterPro" id="IPR044725">
    <property type="entry name" value="CBSX3_CBS_dom"/>
</dbReference>
<dbReference type="SMART" id="SM00116">
    <property type="entry name" value="CBS"/>
    <property type="match status" value="2"/>
</dbReference>
<dbReference type="EMBL" id="QKYU01000004">
    <property type="protein sequence ID" value="PZW48720.1"/>
    <property type="molecule type" value="Genomic_DNA"/>
</dbReference>
<sequence length="143" mass="15106">MIIATILSQKGSNVVTVRPEDDLGTIAATLASNRIGAVLVLDAAGALVGIVSERDIVRHLAQAGAAALAQRASLVMTRGLHTVTPQTSVTEAMGMMTDRRIRHLPVLDEGRLAGMVSIGDLVKVRMSEIEQEAEHLRAFVTAA</sequence>
<dbReference type="Gene3D" id="3.10.580.10">
    <property type="entry name" value="CBS-domain"/>
    <property type="match status" value="1"/>
</dbReference>
<proteinExistence type="predicted"/>
<dbReference type="Proteomes" id="UP000249688">
    <property type="component" value="Unassembled WGS sequence"/>
</dbReference>
<dbReference type="OrthoDB" id="9807125at2"/>
<feature type="domain" description="CBS" evidence="3">
    <location>
        <begin position="7"/>
        <end position="68"/>
    </location>
</feature>
<evidence type="ECO:0000256" key="1">
    <source>
        <dbReference type="ARBA" id="ARBA00023122"/>
    </source>
</evidence>
<dbReference type="PANTHER" id="PTHR43080">
    <property type="entry name" value="CBS DOMAIN-CONTAINING PROTEIN CBSX3, MITOCHONDRIAL"/>
    <property type="match status" value="1"/>
</dbReference>
<feature type="domain" description="CBS" evidence="3">
    <location>
        <begin position="76"/>
        <end position="132"/>
    </location>
</feature>
<evidence type="ECO:0000256" key="2">
    <source>
        <dbReference type="PROSITE-ProRule" id="PRU00703"/>
    </source>
</evidence>
<dbReference type="Pfam" id="PF00571">
    <property type="entry name" value="CBS"/>
    <property type="match status" value="2"/>
</dbReference>
<comment type="caution">
    <text evidence="4">The sequence shown here is derived from an EMBL/GenBank/DDBJ whole genome shotgun (WGS) entry which is preliminary data.</text>
</comment>
<keyword evidence="5" id="KW-1185">Reference proteome</keyword>
<dbReference type="InterPro" id="IPR000644">
    <property type="entry name" value="CBS_dom"/>
</dbReference>
<reference evidence="4 5" key="1">
    <citation type="submission" date="2018-06" db="EMBL/GenBank/DDBJ databases">
        <title>Genomic Encyclopedia of Archaeal and Bacterial Type Strains, Phase II (KMG-II): from individual species to whole genera.</title>
        <authorList>
            <person name="Goeker M."/>
        </authorList>
    </citation>
    <scope>NUCLEOTIDE SEQUENCE [LARGE SCALE GENOMIC DNA]</scope>
    <source>
        <strain evidence="4 5">DSM 24525</strain>
    </source>
</reference>
<dbReference type="InterPro" id="IPR051257">
    <property type="entry name" value="Diverse_CBS-Domain"/>
</dbReference>
<dbReference type="CDD" id="cd04623">
    <property type="entry name" value="CBS_pair_bac_euk"/>
    <property type="match status" value="1"/>
</dbReference>
<accession>A0A2W7ISN3</accession>
<evidence type="ECO:0000259" key="3">
    <source>
        <dbReference type="PROSITE" id="PS51371"/>
    </source>
</evidence>
<protein>
    <submittedName>
        <fullName evidence="4">CBS domain protein</fullName>
    </submittedName>
</protein>
<dbReference type="SUPFAM" id="SSF54631">
    <property type="entry name" value="CBS-domain pair"/>
    <property type="match status" value="1"/>
</dbReference>
<dbReference type="PANTHER" id="PTHR43080:SF2">
    <property type="entry name" value="CBS DOMAIN-CONTAINING PROTEIN"/>
    <property type="match status" value="1"/>
</dbReference>
<gene>
    <name evidence="4" type="ORF">C8P66_104137</name>
</gene>
<evidence type="ECO:0000313" key="4">
    <source>
        <dbReference type="EMBL" id="PZW48720.1"/>
    </source>
</evidence>
<evidence type="ECO:0000313" key="5">
    <source>
        <dbReference type="Proteomes" id="UP000249688"/>
    </source>
</evidence>
<keyword evidence="1 2" id="KW-0129">CBS domain</keyword>
<name>A0A2W7ISN3_9PROT</name>
<dbReference type="RefSeq" id="WP_111397045.1">
    <property type="nucleotide sequence ID" value="NZ_QKYU01000004.1"/>
</dbReference>
<dbReference type="AlphaFoldDB" id="A0A2W7ISN3"/>
<dbReference type="PROSITE" id="PS51371">
    <property type="entry name" value="CBS"/>
    <property type="match status" value="2"/>
</dbReference>
<dbReference type="InterPro" id="IPR046342">
    <property type="entry name" value="CBS_dom_sf"/>
</dbReference>